<dbReference type="EMBL" id="CP000496">
    <property type="protein sequence ID" value="ABN64483.2"/>
    <property type="molecule type" value="Genomic_DNA"/>
</dbReference>
<feature type="compositionally biased region" description="Low complexity" evidence="1">
    <location>
        <begin position="253"/>
        <end position="278"/>
    </location>
</feature>
<dbReference type="InterPro" id="IPR039931">
    <property type="entry name" value="EEIG1/2-like"/>
</dbReference>
<dbReference type="STRING" id="322104.A3LPF2"/>
<name>A3LPF2_PICST</name>
<sequence>MFSSKKPKFSFDLVINELTNIPQVSGSCYIDLQIRDGKKKIPNINIFDDSSKSADTSTSTTLSSQGTASTSAHVSSTTSKKKIHNFRCVFNYRLSCNLKFPLKKKDNLIGNKWLIMKVHYVSEVNKPSSHTSGDTHEHHHYQTVEIGKVEINLSEYLNFKDPVTSKYLLKDAKVNSILSLTIALKELPTYYDFHTQLQIQDVPTNLSHSNSTKSNLNISASKKRSNATTSFNVPEFERKNVFGGIQNVLSESGTATPVPVSTSTPSGGSSNSSASSDISSEKNSKHSASKVNSGLSESKTKTSTKSHSFSGVNRSDNNSNLTNHSHNSQKSNVIMDPIVSSLYSKILESTWDPELQPLLDYNPEKCINDIFDNPENPLGINPKLSAKMGKWNDDEGDEDSELRDINGLISEVRFRDDLRSWTVDVNKLNVIK</sequence>
<dbReference type="InParanoid" id="A3LPF2"/>
<keyword evidence="4" id="KW-1185">Reference proteome</keyword>
<feature type="compositionally biased region" description="Low complexity" evidence="1">
    <location>
        <begin position="53"/>
        <end position="74"/>
    </location>
</feature>
<dbReference type="Pfam" id="PF10358">
    <property type="entry name" value="NT-C2"/>
    <property type="match status" value="1"/>
</dbReference>
<dbReference type="PROSITE" id="PS51257">
    <property type="entry name" value="PROKAR_LIPOPROTEIN"/>
    <property type="match status" value="1"/>
</dbReference>
<dbReference type="eggNOG" id="ENOG502SBEF">
    <property type="taxonomic scope" value="Eukaryota"/>
</dbReference>
<dbReference type="AlphaFoldDB" id="A3LPF2"/>
<dbReference type="PANTHER" id="PTHR21456:SF1">
    <property type="entry name" value="C2 NT-TYPE DOMAIN-CONTAINING PROTEIN"/>
    <property type="match status" value="1"/>
</dbReference>
<evidence type="ECO:0000313" key="4">
    <source>
        <dbReference type="Proteomes" id="UP000002258"/>
    </source>
</evidence>
<dbReference type="OMA" id="SSGYCYV"/>
<feature type="compositionally biased region" description="Low complexity" evidence="1">
    <location>
        <begin position="293"/>
        <end position="328"/>
    </location>
</feature>
<dbReference type="InterPro" id="IPR019448">
    <property type="entry name" value="NT-C2"/>
</dbReference>
<dbReference type="PROSITE" id="PS51840">
    <property type="entry name" value="C2_NT"/>
    <property type="match status" value="1"/>
</dbReference>
<organism evidence="3 4">
    <name type="scientific">Scheffersomyces stipitis (strain ATCC 58785 / CBS 6054 / NBRC 10063 / NRRL Y-11545)</name>
    <name type="common">Yeast</name>
    <name type="synonym">Pichia stipitis</name>
    <dbReference type="NCBI Taxonomy" id="322104"/>
    <lineage>
        <taxon>Eukaryota</taxon>
        <taxon>Fungi</taxon>
        <taxon>Dikarya</taxon>
        <taxon>Ascomycota</taxon>
        <taxon>Saccharomycotina</taxon>
        <taxon>Pichiomycetes</taxon>
        <taxon>Debaryomycetaceae</taxon>
        <taxon>Scheffersomyces</taxon>
    </lineage>
</organism>
<dbReference type="GeneID" id="4837291"/>
<dbReference type="OrthoDB" id="3365224at2759"/>
<dbReference type="RefSeq" id="XP_001382512.2">
    <property type="nucleotide sequence ID" value="XM_001382475.1"/>
</dbReference>
<dbReference type="Proteomes" id="UP000002258">
    <property type="component" value="Chromosome 2"/>
</dbReference>
<accession>A3LPF2</accession>
<feature type="region of interest" description="Disordered" evidence="1">
    <location>
        <begin position="205"/>
        <end position="231"/>
    </location>
</feature>
<evidence type="ECO:0000256" key="1">
    <source>
        <dbReference type="SAM" id="MobiDB-lite"/>
    </source>
</evidence>
<dbReference type="FunCoup" id="A3LPF2">
    <property type="interactions" value="11"/>
</dbReference>
<reference evidence="3 4" key="1">
    <citation type="journal article" date="2007" name="Nat. Biotechnol.">
        <title>Genome sequence of the lignocellulose-bioconverting and xylose-fermenting yeast Pichia stipitis.</title>
        <authorList>
            <person name="Jeffries T.W."/>
            <person name="Grigoriev I.V."/>
            <person name="Grimwood J."/>
            <person name="Laplaza J.M."/>
            <person name="Aerts A."/>
            <person name="Salamov A."/>
            <person name="Schmutz J."/>
            <person name="Lindquist E."/>
            <person name="Dehal P."/>
            <person name="Shapiro H."/>
            <person name="Jin Y.S."/>
            <person name="Passoth V."/>
            <person name="Richardson P.M."/>
        </authorList>
    </citation>
    <scope>NUCLEOTIDE SEQUENCE [LARGE SCALE GENOMIC DNA]</scope>
    <source>
        <strain evidence="4">ATCC 58785 / CBS 6054 / NBRC 10063 / NRRL Y-11545</strain>
    </source>
</reference>
<evidence type="ECO:0000313" key="3">
    <source>
        <dbReference type="EMBL" id="ABN64483.2"/>
    </source>
</evidence>
<gene>
    <name evidence="3" type="ORF">PICST_56436</name>
</gene>
<feature type="region of interest" description="Disordered" evidence="1">
    <location>
        <begin position="253"/>
        <end position="329"/>
    </location>
</feature>
<dbReference type="HOGENOM" id="CLU_033548_0_0_1"/>
<dbReference type="PANTHER" id="PTHR21456">
    <property type="entry name" value="FAMILY WITH SEQUENCE SIMILARITY 102"/>
    <property type="match status" value="1"/>
</dbReference>
<feature type="domain" description="C2 NT-type" evidence="2">
    <location>
        <begin position="1"/>
        <end position="186"/>
    </location>
</feature>
<dbReference type="KEGG" id="pic:PICST_56436"/>
<feature type="region of interest" description="Disordered" evidence="1">
    <location>
        <begin position="51"/>
        <end position="74"/>
    </location>
</feature>
<protein>
    <recommendedName>
        <fullName evidence="2">C2 NT-type domain-containing protein</fullName>
    </recommendedName>
</protein>
<evidence type="ECO:0000259" key="2">
    <source>
        <dbReference type="PROSITE" id="PS51840"/>
    </source>
</evidence>
<proteinExistence type="predicted"/>